<evidence type="ECO:0000256" key="2">
    <source>
        <dbReference type="ARBA" id="ARBA00023125"/>
    </source>
</evidence>
<dbReference type="PANTHER" id="PTHR33204">
    <property type="entry name" value="TRANSCRIPTIONAL REGULATOR, MARR FAMILY"/>
    <property type="match status" value="1"/>
</dbReference>
<accession>F8GQ07</accession>
<dbReference type="PANTHER" id="PTHR33204:SF18">
    <property type="entry name" value="TRANSCRIPTIONAL REGULATORY PROTEIN"/>
    <property type="match status" value="1"/>
</dbReference>
<dbReference type="SUPFAM" id="SSF46785">
    <property type="entry name" value="Winged helix' DNA-binding domain"/>
    <property type="match status" value="1"/>
</dbReference>
<dbReference type="HOGENOM" id="CLU_111585_0_1_4"/>
<reference evidence="5 6" key="1">
    <citation type="journal article" date="2011" name="J. Bacteriol.">
        <title>Complete genome sequence of the type strain Cupriavidus necator N-1.</title>
        <authorList>
            <person name="Poehlein A."/>
            <person name="Kusian B."/>
            <person name="Friedrich B."/>
            <person name="Daniel R."/>
            <person name="Bowien B."/>
        </authorList>
    </citation>
    <scope>NUCLEOTIDE SEQUENCE [LARGE SCALE GENOMIC DNA]</scope>
    <source>
        <strain evidence="6">ATCC 43291 / DSM 13513 / CCUG 52238 / LMG 8453 / N-1</strain>
    </source>
</reference>
<name>F8GQ07_CUPNN</name>
<dbReference type="KEGG" id="cnc:CNE_2c03750"/>
<dbReference type="InterPro" id="IPR036390">
    <property type="entry name" value="WH_DNA-bd_sf"/>
</dbReference>
<dbReference type="Gene3D" id="1.10.10.10">
    <property type="entry name" value="Winged helix-like DNA-binding domain superfamily/Winged helix DNA-binding domain"/>
    <property type="match status" value="1"/>
</dbReference>
<evidence type="ECO:0000313" key="5">
    <source>
        <dbReference type="EMBL" id="AEI79360.1"/>
    </source>
</evidence>
<proteinExistence type="predicted"/>
<gene>
    <name evidence="5" type="ordered locus">CNE_2c03750</name>
</gene>
<evidence type="ECO:0000256" key="3">
    <source>
        <dbReference type="ARBA" id="ARBA00023163"/>
    </source>
</evidence>
<sequence length="168" mass="18720">MIALMHRKTFTGMNCSVAGALEQIGEWWSLLIVRECTLGTTRFDDFQQRLGIARNVLTTRLNTLLEHGVLVKVVAEGSERRTEYRLTEKGEALYPIIVGLMQWGDEWCSSRKPIRLVEDSTGKPVEPVSLRVGPRTLGLRDVRLEAGEGATAQTAEIIDARNKAILGK</sequence>
<evidence type="ECO:0000256" key="1">
    <source>
        <dbReference type="ARBA" id="ARBA00023015"/>
    </source>
</evidence>
<dbReference type="AlphaFoldDB" id="F8GQ07"/>
<dbReference type="Pfam" id="PF01638">
    <property type="entry name" value="HxlR"/>
    <property type="match status" value="1"/>
</dbReference>
<dbReference type="GO" id="GO:0003677">
    <property type="term" value="F:DNA binding"/>
    <property type="evidence" value="ECO:0007669"/>
    <property type="project" value="UniProtKB-KW"/>
</dbReference>
<dbReference type="EMBL" id="CP002878">
    <property type="protein sequence ID" value="AEI79360.1"/>
    <property type="molecule type" value="Genomic_DNA"/>
</dbReference>
<dbReference type="InterPro" id="IPR036388">
    <property type="entry name" value="WH-like_DNA-bd_sf"/>
</dbReference>
<organism evidence="5 6">
    <name type="scientific">Cupriavidus necator (strain ATCC 43291 / DSM 13513 / CCUG 52238 / LMG 8453 / N-1)</name>
    <name type="common">Ralstonia eutropha</name>
    <dbReference type="NCBI Taxonomy" id="1042878"/>
    <lineage>
        <taxon>Bacteria</taxon>
        <taxon>Pseudomonadati</taxon>
        <taxon>Pseudomonadota</taxon>
        <taxon>Betaproteobacteria</taxon>
        <taxon>Burkholderiales</taxon>
        <taxon>Burkholderiaceae</taxon>
        <taxon>Cupriavidus</taxon>
    </lineage>
</organism>
<dbReference type="InterPro" id="IPR002577">
    <property type="entry name" value="HTH_HxlR"/>
</dbReference>
<feature type="domain" description="HTH hxlR-type" evidence="4">
    <location>
        <begin position="15"/>
        <end position="112"/>
    </location>
</feature>
<keyword evidence="1" id="KW-0805">Transcription regulation</keyword>
<evidence type="ECO:0000259" key="4">
    <source>
        <dbReference type="PROSITE" id="PS51118"/>
    </source>
</evidence>
<keyword evidence="3" id="KW-0804">Transcription</keyword>
<keyword evidence="2" id="KW-0238">DNA-binding</keyword>
<dbReference type="Proteomes" id="UP000006798">
    <property type="component" value="Chromosome 2"/>
</dbReference>
<protein>
    <submittedName>
        <fullName evidence="5">Transcriptional regulator MarR family</fullName>
    </submittedName>
</protein>
<evidence type="ECO:0000313" key="6">
    <source>
        <dbReference type="Proteomes" id="UP000006798"/>
    </source>
</evidence>
<dbReference type="PROSITE" id="PS51118">
    <property type="entry name" value="HTH_HXLR"/>
    <property type="match status" value="1"/>
</dbReference>